<proteinExistence type="predicted"/>
<protein>
    <submittedName>
        <fullName evidence="3">Uncharacterized protein</fullName>
    </submittedName>
</protein>
<name>A0A1U9KKH8_ACEAC</name>
<dbReference type="EMBL" id="CP014692">
    <property type="protein sequence ID" value="AQS86269.1"/>
    <property type="molecule type" value="Genomic_DNA"/>
</dbReference>
<feature type="compositionally biased region" description="Low complexity" evidence="1">
    <location>
        <begin position="37"/>
        <end position="51"/>
    </location>
</feature>
<dbReference type="KEGG" id="aace:A0U92_04920"/>
<evidence type="ECO:0000256" key="1">
    <source>
        <dbReference type="SAM" id="MobiDB-lite"/>
    </source>
</evidence>
<dbReference type="Proteomes" id="UP000188937">
    <property type="component" value="Chromosome"/>
</dbReference>
<feature type="compositionally biased region" description="Low complexity" evidence="1">
    <location>
        <begin position="11"/>
        <end position="23"/>
    </location>
</feature>
<accession>A0A1U9KKH8</accession>
<keyword evidence="2" id="KW-0812">Transmembrane</keyword>
<keyword evidence="4" id="KW-1185">Reference proteome</keyword>
<keyword evidence="2" id="KW-0472">Membrane</keyword>
<feature type="region of interest" description="Disordered" evidence="1">
    <location>
        <begin position="1"/>
        <end position="54"/>
    </location>
</feature>
<organism evidence="3 4">
    <name type="scientific">Acetobacter aceti</name>
    <dbReference type="NCBI Taxonomy" id="435"/>
    <lineage>
        <taxon>Bacteria</taxon>
        <taxon>Pseudomonadati</taxon>
        <taxon>Pseudomonadota</taxon>
        <taxon>Alphaproteobacteria</taxon>
        <taxon>Acetobacterales</taxon>
        <taxon>Acetobacteraceae</taxon>
        <taxon>Acetobacter</taxon>
        <taxon>Acetobacter subgen. Acetobacter</taxon>
    </lineage>
</organism>
<gene>
    <name evidence="3" type="ORF">A0U92_04920</name>
</gene>
<evidence type="ECO:0000256" key="2">
    <source>
        <dbReference type="SAM" id="Phobius"/>
    </source>
</evidence>
<sequence>MNETPHDEQEASPAVTAATSTAPQNDPILVVKPGPPSAVSTSAPASDDPASQNRMDASAFRELAQMVGAMVFVGLLTVAGWHAAHYSGAWPY</sequence>
<evidence type="ECO:0000313" key="4">
    <source>
        <dbReference type="Proteomes" id="UP000188937"/>
    </source>
</evidence>
<reference evidence="3 4" key="1">
    <citation type="submission" date="2016-03" db="EMBL/GenBank/DDBJ databases">
        <title>Acetic acid bacteria sequencing.</title>
        <authorList>
            <person name="Brandt J."/>
            <person name="Jakob F."/>
            <person name="Vogel R.F."/>
        </authorList>
    </citation>
    <scope>NUCLEOTIDE SEQUENCE [LARGE SCALE GENOMIC DNA]</scope>
    <source>
        <strain evidence="3 4">TMW2.1153</strain>
    </source>
</reference>
<dbReference type="AlphaFoldDB" id="A0A1U9KKH8"/>
<keyword evidence="2" id="KW-1133">Transmembrane helix</keyword>
<feature type="transmembrane region" description="Helical" evidence="2">
    <location>
        <begin position="63"/>
        <end position="84"/>
    </location>
</feature>
<evidence type="ECO:0000313" key="3">
    <source>
        <dbReference type="EMBL" id="AQS86269.1"/>
    </source>
</evidence>